<dbReference type="Proteomes" id="UP000177190">
    <property type="component" value="Unassembled WGS sequence"/>
</dbReference>
<comment type="caution">
    <text evidence="1">The sequence shown here is derived from an EMBL/GenBank/DDBJ whole genome shotgun (WGS) entry which is preliminary data.</text>
</comment>
<name>A0A1G2HP14_9BACT</name>
<accession>A0A1G2HP14</accession>
<gene>
    <name evidence="1" type="ORF">A2812_03500</name>
</gene>
<evidence type="ECO:0000313" key="1">
    <source>
        <dbReference type="EMBL" id="OGZ64236.1"/>
    </source>
</evidence>
<protein>
    <recommendedName>
        <fullName evidence="3">Phosphoribosyltransferase domain-containing protein</fullName>
    </recommendedName>
</protein>
<dbReference type="STRING" id="1802200.A2812_03500"/>
<sequence>MESLNRFKQLSYAKYLYTDGRIILVDVPLEPRAKEAMGCLKTVDGKELVFLETEQLAMDLERFLEELVGGEKNILFVFPGNGSNYPKSVSRICQEATGVGVFAKRIWTPGSDPFAVAGSIMPEVFLNLFVQTIVVVDDVISSGQTMYRLHRNNEWRFPRAKWIAATWVAQIPQMKARSGVSGYDRSVVACIVEGPNKRRVPINSLSTLREQPVITENYAKRYFLDASAFLRFISS</sequence>
<proteinExistence type="predicted"/>
<dbReference type="EMBL" id="MHOM01000025">
    <property type="protein sequence ID" value="OGZ64236.1"/>
    <property type="molecule type" value="Genomic_DNA"/>
</dbReference>
<evidence type="ECO:0008006" key="3">
    <source>
        <dbReference type="Google" id="ProtNLM"/>
    </source>
</evidence>
<organism evidence="1 2">
    <name type="scientific">Candidatus Staskawiczbacteria bacterium RIFCSPHIGHO2_01_FULL_36_16</name>
    <dbReference type="NCBI Taxonomy" id="1802200"/>
    <lineage>
        <taxon>Bacteria</taxon>
        <taxon>Candidatus Staskawicziibacteriota</taxon>
    </lineage>
</organism>
<evidence type="ECO:0000313" key="2">
    <source>
        <dbReference type="Proteomes" id="UP000177190"/>
    </source>
</evidence>
<dbReference type="AlphaFoldDB" id="A0A1G2HP14"/>
<reference evidence="1 2" key="1">
    <citation type="journal article" date="2016" name="Nat. Commun.">
        <title>Thousands of microbial genomes shed light on interconnected biogeochemical processes in an aquifer system.</title>
        <authorList>
            <person name="Anantharaman K."/>
            <person name="Brown C.T."/>
            <person name="Hug L.A."/>
            <person name="Sharon I."/>
            <person name="Castelle C.J."/>
            <person name="Probst A.J."/>
            <person name="Thomas B.C."/>
            <person name="Singh A."/>
            <person name="Wilkins M.J."/>
            <person name="Karaoz U."/>
            <person name="Brodie E.L."/>
            <person name="Williams K.H."/>
            <person name="Hubbard S.S."/>
            <person name="Banfield J.F."/>
        </authorList>
    </citation>
    <scope>NUCLEOTIDE SEQUENCE [LARGE SCALE GENOMIC DNA]</scope>
</reference>